<accession>A0ABW2KX63</accession>
<dbReference type="Gene3D" id="3.40.630.40">
    <property type="entry name" value="Zn-dependent exopeptidases"/>
    <property type="match status" value="1"/>
</dbReference>
<comment type="caution">
    <text evidence="1">The sequence shown here is derived from an EMBL/GenBank/DDBJ whole genome shotgun (WGS) entry which is preliminary data.</text>
</comment>
<evidence type="ECO:0000313" key="2">
    <source>
        <dbReference type="Proteomes" id="UP001596456"/>
    </source>
</evidence>
<sequence>MTPYRFVSGTIPLLVSMPHVGTGMPDALADRLAPAARDLPDTDWHVDALYDFLGGLGASVIVATRSRYLVDLNRPADDASLYPGQTTTGLFPDTTFAGGPVWAKPVTAAERSAFRADIWQPYHDRIAAELARLRDRFGHALLWDAHSIAPVLPRLFDGRLPDLNLGSNGGLSCPPPVARAVLAAAGDDYTAVLDGRFKGGHITRHYGRPAERVFALQLELSQATHLAEGPPPRLDPAKAGALRPVLRRMIETFLSAAAEHVAALPPAAPLPESPR</sequence>
<dbReference type="RefSeq" id="WP_377360201.1">
    <property type="nucleotide sequence ID" value="NZ_JBHTCM010000018.1"/>
</dbReference>
<dbReference type="Proteomes" id="UP001596456">
    <property type="component" value="Unassembled WGS sequence"/>
</dbReference>
<name>A0ABW2KX63_9PROT</name>
<dbReference type="InterPro" id="IPR007709">
    <property type="entry name" value="N-FG_amidohydro"/>
</dbReference>
<dbReference type="SUPFAM" id="SSF53187">
    <property type="entry name" value="Zn-dependent exopeptidases"/>
    <property type="match status" value="1"/>
</dbReference>
<proteinExistence type="predicted"/>
<dbReference type="EC" id="3.5.1.68" evidence="1"/>
<dbReference type="InterPro" id="IPR010247">
    <property type="entry name" value="HutG_amidohyd"/>
</dbReference>
<dbReference type="GO" id="GO:0050129">
    <property type="term" value="F:N-formylglutamate deformylase activity"/>
    <property type="evidence" value="ECO:0007669"/>
    <property type="project" value="UniProtKB-EC"/>
</dbReference>
<protein>
    <submittedName>
        <fullName evidence="1">N-formylglutamate deformylase</fullName>
        <ecNumber evidence="1">3.5.1.68</ecNumber>
    </submittedName>
</protein>
<keyword evidence="1" id="KW-0378">Hydrolase</keyword>
<gene>
    <name evidence="1" type="primary">hutG</name>
    <name evidence="1" type="ORF">ACFQPS_15910</name>
</gene>
<dbReference type="Pfam" id="PF05013">
    <property type="entry name" value="FGase"/>
    <property type="match status" value="1"/>
</dbReference>
<reference evidence="2" key="1">
    <citation type="journal article" date="2019" name="Int. J. Syst. Evol. Microbiol.">
        <title>The Global Catalogue of Microorganisms (GCM) 10K type strain sequencing project: providing services to taxonomists for standard genome sequencing and annotation.</title>
        <authorList>
            <consortium name="The Broad Institute Genomics Platform"/>
            <consortium name="The Broad Institute Genome Sequencing Center for Infectious Disease"/>
            <person name="Wu L."/>
            <person name="Ma J."/>
        </authorList>
    </citation>
    <scope>NUCLEOTIDE SEQUENCE [LARGE SCALE GENOMIC DNA]</scope>
    <source>
        <strain evidence="2">CGMCC 1.16275</strain>
    </source>
</reference>
<dbReference type="EMBL" id="JBHTCM010000018">
    <property type="protein sequence ID" value="MFC7334653.1"/>
    <property type="molecule type" value="Genomic_DNA"/>
</dbReference>
<keyword evidence="2" id="KW-1185">Reference proteome</keyword>
<organism evidence="1 2">
    <name type="scientific">Rhodocista pekingensis</name>
    <dbReference type="NCBI Taxonomy" id="201185"/>
    <lineage>
        <taxon>Bacteria</taxon>
        <taxon>Pseudomonadati</taxon>
        <taxon>Pseudomonadota</taxon>
        <taxon>Alphaproteobacteria</taxon>
        <taxon>Rhodospirillales</taxon>
        <taxon>Azospirillaceae</taxon>
        <taxon>Rhodocista</taxon>
    </lineage>
</organism>
<evidence type="ECO:0000313" key="1">
    <source>
        <dbReference type="EMBL" id="MFC7334653.1"/>
    </source>
</evidence>
<dbReference type="NCBIfam" id="TIGR02017">
    <property type="entry name" value="hutG_amidohyd"/>
    <property type="match status" value="1"/>
</dbReference>